<gene>
    <name evidence="2" type="ORF">NLU13_0595</name>
</gene>
<evidence type="ECO:0000256" key="1">
    <source>
        <dbReference type="SAM" id="MobiDB-lite"/>
    </source>
</evidence>
<feature type="compositionally biased region" description="Polar residues" evidence="1">
    <location>
        <begin position="22"/>
        <end position="45"/>
    </location>
</feature>
<name>A0AA39GQT9_SARSR</name>
<dbReference type="EMBL" id="JAPDFR010000001">
    <property type="protein sequence ID" value="KAK0391093.1"/>
    <property type="molecule type" value="Genomic_DNA"/>
</dbReference>
<evidence type="ECO:0000313" key="3">
    <source>
        <dbReference type="Proteomes" id="UP001175261"/>
    </source>
</evidence>
<feature type="compositionally biased region" description="Low complexity" evidence="1">
    <location>
        <begin position="46"/>
        <end position="69"/>
    </location>
</feature>
<organism evidence="2 3">
    <name type="scientific">Sarocladium strictum</name>
    <name type="common">Black bundle disease fungus</name>
    <name type="synonym">Acremonium strictum</name>
    <dbReference type="NCBI Taxonomy" id="5046"/>
    <lineage>
        <taxon>Eukaryota</taxon>
        <taxon>Fungi</taxon>
        <taxon>Dikarya</taxon>
        <taxon>Ascomycota</taxon>
        <taxon>Pezizomycotina</taxon>
        <taxon>Sordariomycetes</taxon>
        <taxon>Hypocreomycetidae</taxon>
        <taxon>Hypocreales</taxon>
        <taxon>Sarocladiaceae</taxon>
        <taxon>Sarocladium</taxon>
    </lineage>
</organism>
<feature type="compositionally biased region" description="Polar residues" evidence="1">
    <location>
        <begin position="1"/>
        <end position="15"/>
    </location>
</feature>
<keyword evidence="3" id="KW-1185">Reference proteome</keyword>
<protein>
    <submittedName>
        <fullName evidence="2">Uncharacterized protein</fullName>
    </submittedName>
</protein>
<accession>A0AA39GQT9</accession>
<evidence type="ECO:0000313" key="2">
    <source>
        <dbReference type="EMBL" id="KAK0391093.1"/>
    </source>
</evidence>
<dbReference type="Proteomes" id="UP001175261">
    <property type="component" value="Unassembled WGS sequence"/>
</dbReference>
<comment type="caution">
    <text evidence="2">The sequence shown here is derived from an EMBL/GenBank/DDBJ whole genome shotgun (WGS) entry which is preliminary data.</text>
</comment>
<sequence length="101" mass="11151">MSNSGSAYVDSTSFSSDRKHTQSLAQDILYQQQPRSSSKTMPDNASLTSYSSTASTLKSKLKPSSWTTKKVQEQSLKTQGRKAELKWPIYPSTVPGPNSYI</sequence>
<dbReference type="AlphaFoldDB" id="A0AA39GQT9"/>
<feature type="region of interest" description="Disordered" evidence="1">
    <location>
        <begin position="1"/>
        <end position="82"/>
    </location>
</feature>
<reference evidence="2" key="1">
    <citation type="submission" date="2022-10" db="EMBL/GenBank/DDBJ databases">
        <title>Determination and structural analysis of whole genome sequence of Sarocladium strictum F4-1.</title>
        <authorList>
            <person name="Hu L."/>
            <person name="Jiang Y."/>
        </authorList>
    </citation>
    <scope>NUCLEOTIDE SEQUENCE</scope>
    <source>
        <strain evidence="2">F4-1</strain>
    </source>
</reference>
<proteinExistence type="predicted"/>